<sequence>MNHYDLLCKLTNKELELSKKNPHTTQFFCDIKDILNCSREDCSSVKGYKYKREFNDSPLNESNISNLDLDNLYYQKEIKEVLDKDSKSAKYQPRRQRPSTVIHWGQLKLFLSTLQFLLYFAPRSEKVHVIYPGSASGYNIEILTKMFPQCYWYLIDPNPFYEKLKSNPKIVEIKNEYFTDELAEYYKNLLKDKYVLFISDIRTEPTEEEIFKNNNWQKKWVQIINPEYSQLKFRIPRIGENYVYLEGNIYLQMYPPLASTETRLVVKKNAKEIKYNLESYENKLYYHNRVLRACVYPNNIKIKGLDNCYDCSAFVGLITKYKYKYRKIEKRKIKKIIKHIIYNLFSINKLEKETMNICKNLN</sequence>
<dbReference type="AlphaFoldDB" id="A0A5E8CJA9"/>
<evidence type="ECO:0000256" key="2">
    <source>
        <dbReference type="ARBA" id="ARBA00011923"/>
    </source>
</evidence>
<keyword evidence="6" id="KW-0648">Protein biosynthesis</keyword>
<comment type="subcellular location">
    <subcellularLocation>
        <location evidence="1">Virion</location>
    </subcellularLocation>
</comment>
<dbReference type="Pfam" id="PF01358">
    <property type="entry name" value="PARP_regulatory"/>
    <property type="match status" value="1"/>
</dbReference>
<evidence type="ECO:0000256" key="6">
    <source>
        <dbReference type="ARBA" id="ARBA00022917"/>
    </source>
</evidence>
<evidence type="ECO:0000256" key="7">
    <source>
        <dbReference type="ARBA" id="ARBA00034661"/>
    </source>
</evidence>
<dbReference type="Gene3D" id="3.40.50.150">
    <property type="entry name" value="Vaccinia Virus protein VP39"/>
    <property type="match status" value="1"/>
</dbReference>
<reference evidence="9" key="1">
    <citation type="submission" date="2019-09" db="EMBL/GenBank/DDBJ databases">
        <authorList>
            <person name="Needham M D."/>
        </authorList>
    </citation>
    <scope>NUCLEOTIDE SEQUENCE</scope>
</reference>
<keyword evidence="5" id="KW-0946">Virion</keyword>
<dbReference type="EMBL" id="CABVLZ010000004">
    <property type="protein sequence ID" value="VVU95493.1"/>
    <property type="molecule type" value="Genomic_DNA"/>
</dbReference>
<dbReference type="EC" id="2.1.1.57" evidence="2"/>
<evidence type="ECO:0000256" key="8">
    <source>
        <dbReference type="ARBA" id="ARBA00046511"/>
    </source>
</evidence>
<evidence type="ECO:0000256" key="5">
    <source>
        <dbReference type="ARBA" id="ARBA00022844"/>
    </source>
</evidence>
<organism evidence="9">
    <name type="scientific">seawater metagenome</name>
    <dbReference type="NCBI Taxonomy" id="1561972"/>
    <lineage>
        <taxon>unclassified sequences</taxon>
        <taxon>metagenomes</taxon>
        <taxon>ecological metagenomes</taxon>
    </lineage>
</organism>
<gene>
    <name evidence="9" type="ORF">CPAV1605_1244</name>
</gene>
<evidence type="ECO:0000256" key="4">
    <source>
        <dbReference type="ARBA" id="ARBA00022768"/>
    </source>
</evidence>
<name>A0A5E8CJA9_9ZZZZ</name>
<evidence type="ECO:0000256" key="1">
    <source>
        <dbReference type="ARBA" id="ARBA00004328"/>
    </source>
</evidence>
<accession>A0A5E8CJA9</accession>
<dbReference type="GO" id="GO:0004483">
    <property type="term" value="F:methyltransferase cap1 activity"/>
    <property type="evidence" value="ECO:0007669"/>
    <property type="project" value="UniProtKB-EC"/>
</dbReference>
<dbReference type="PROSITE" id="PS51612">
    <property type="entry name" value="SAM_MT_2O_PK"/>
    <property type="match status" value="1"/>
</dbReference>
<dbReference type="GO" id="GO:0006370">
    <property type="term" value="P:7-methylguanosine mRNA capping"/>
    <property type="evidence" value="ECO:0007669"/>
    <property type="project" value="InterPro"/>
</dbReference>
<dbReference type="GO" id="GO:0044423">
    <property type="term" value="C:virion component"/>
    <property type="evidence" value="ECO:0007669"/>
    <property type="project" value="UniProtKB-KW"/>
</dbReference>
<evidence type="ECO:0000313" key="9">
    <source>
        <dbReference type="EMBL" id="VVU95493.1"/>
    </source>
</evidence>
<protein>
    <recommendedName>
        <fullName evidence="3">Cap-specific mRNA (nucleoside-2'-O-)-methyltransferase</fullName>
        <ecNumber evidence="2">2.1.1.57</ecNumber>
    </recommendedName>
</protein>
<comment type="subunit">
    <text evidence="8">Interacts with poly(A) polymerase catalytic subunit OPG063. Interacts with OPG109 and OPG123; these interactions might help linking transcription to capping and polyadenylation.</text>
</comment>
<dbReference type="CDD" id="cd20760">
    <property type="entry name" value="capping_2-OMTase_Mimiviridae"/>
    <property type="match status" value="1"/>
</dbReference>
<dbReference type="InterPro" id="IPR029063">
    <property type="entry name" value="SAM-dependent_MTases_sf"/>
</dbReference>
<proteinExistence type="predicted"/>
<keyword evidence="4" id="KW-0251">Elongation factor</keyword>
<dbReference type="InterPro" id="IPR025804">
    <property type="entry name" value="Pox/kineto_cap_MeTfrase"/>
</dbReference>
<dbReference type="GO" id="GO:0003746">
    <property type="term" value="F:translation elongation factor activity"/>
    <property type="evidence" value="ECO:0007669"/>
    <property type="project" value="UniProtKB-KW"/>
</dbReference>
<dbReference type="SUPFAM" id="SSF53335">
    <property type="entry name" value="S-adenosyl-L-methionine-dependent methyltransferases"/>
    <property type="match status" value="1"/>
</dbReference>
<dbReference type="InterPro" id="IPR000176">
    <property type="entry name" value="mRNA_MeTrfase-like"/>
</dbReference>
<evidence type="ECO:0000256" key="3">
    <source>
        <dbReference type="ARBA" id="ARBA00015701"/>
    </source>
</evidence>
<comment type="function">
    <text evidence="7">Displays methyltransferase, positive regulation of the poly(A) polymerase and transcription elongation activities. Involved in the modification of both mRNA ends and in intermediate and late gene positive transcription elongation. At the mRNAs 5' end, methylates the ribose 2' OH group of the first transcribed nucleotide, thereby producing a 2'-O-methylpurine cap. At the 3' end, functions as a processivity factor which stimulates the activity of the viral poly(A) polymerase OPG063 that creates mRNA's poly(A) tail. In the presence of OPG102, OPG063 does not dissociate from the RNA allowing tail elongation to around 250 adenylates.</text>
</comment>